<evidence type="ECO:0000256" key="7">
    <source>
        <dbReference type="ARBA" id="ARBA00023136"/>
    </source>
</evidence>
<dbReference type="GO" id="GO:0005886">
    <property type="term" value="C:plasma membrane"/>
    <property type="evidence" value="ECO:0007669"/>
    <property type="project" value="UniProtKB-SubCell"/>
</dbReference>
<dbReference type="InterPro" id="IPR000522">
    <property type="entry name" value="ABC_transptr_permease_BtuC"/>
</dbReference>
<comment type="similarity">
    <text evidence="2">Belongs to the binding-protein-dependent transport system permease family. FecCD subfamily.</text>
</comment>
<comment type="subcellular location">
    <subcellularLocation>
        <location evidence="1">Cell membrane</location>
        <topology evidence="1">Multi-pass membrane protein</topology>
    </subcellularLocation>
</comment>
<dbReference type="PANTHER" id="PTHR30472:SF1">
    <property type="entry name" value="FE(3+) DICITRATE TRANSPORT SYSTEM PERMEASE PROTEIN FECC-RELATED"/>
    <property type="match status" value="1"/>
</dbReference>
<feature type="transmembrane region" description="Helical" evidence="8">
    <location>
        <begin position="156"/>
        <end position="180"/>
    </location>
</feature>
<feature type="transmembrane region" description="Helical" evidence="8">
    <location>
        <begin position="285"/>
        <end position="307"/>
    </location>
</feature>
<dbReference type="Proteomes" id="UP000243591">
    <property type="component" value="Chromosome"/>
</dbReference>
<dbReference type="OrthoDB" id="9811721at2"/>
<evidence type="ECO:0000256" key="1">
    <source>
        <dbReference type="ARBA" id="ARBA00004651"/>
    </source>
</evidence>
<evidence type="ECO:0000256" key="5">
    <source>
        <dbReference type="ARBA" id="ARBA00022692"/>
    </source>
</evidence>
<feature type="transmembrane region" description="Helical" evidence="8">
    <location>
        <begin position="123"/>
        <end position="144"/>
    </location>
</feature>
<dbReference type="SUPFAM" id="SSF81345">
    <property type="entry name" value="ABC transporter involved in vitamin B12 uptake, BtuC"/>
    <property type="match status" value="1"/>
</dbReference>
<keyword evidence="6 8" id="KW-1133">Transmembrane helix</keyword>
<evidence type="ECO:0000256" key="8">
    <source>
        <dbReference type="SAM" id="Phobius"/>
    </source>
</evidence>
<dbReference type="GO" id="GO:0022857">
    <property type="term" value="F:transmembrane transporter activity"/>
    <property type="evidence" value="ECO:0007669"/>
    <property type="project" value="InterPro"/>
</dbReference>
<dbReference type="PANTHER" id="PTHR30472">
    <property type="entry name" value="FERRIC ENTEROBACTIN TRANSPORT SYSTEM PERMEASE PROTEIN"/>
    <property type="match status" value="1"/>
</dbReference>
<dbReference type="AlphaFoldDB" id="A0A1D2LSG2"/>
<sequence length="339" mass="36393">MKQKKKAPTRIRLSLFLAIGVLLIVLLVLLSVALGAASIELSTTWQAFTQFDSDNTQHQIIRSLRLPRTLADIIVGSSLAVTGAMMQATTRNPMADSGLMGISSGAAFAVALSMALFPGQSHIQLIIFACIGAAVSTTITYGLAMMGKRPMSPQRLILSGIAVSMLFSALSSLISLQFHLGQSMTYWFSGGSASVNWDDLQIIAPFFFITIIMSISIGRGLTLINLGDEIAAGLGAKVSIIKLVTVILVFVLSALSVMLVGPISFVGLIVPHVVRFFVGIDYRAVIPASIVYGAVFLLLADLVGRLINRPNETPLGIIFAMIGVPFFLFLSNRTRREFE</sequence>
<keyword evidence="4" id="KW-1003">Cell membrane</keyword>
<dbReference type="STRING" id="2756.BFR44_07330"/>
<evidence type="ECO:0000256" key="4">
    <source>
        <dbReference type="ARBA" id="ARBA00022475"/>
    </source>
</evidence>
<dbReference type="FunFam" id="1.10.3470.10:FF:000001">
    <property type="entry name" value="Vitamin B12 ABC transporter permease BtuC"/>
    <property type="match status" value="1"/>
</dbReference>
<accession>A0A1D2LSG2</accession>
<feature type="transmembrane region" description="Helical" evidence="8">
    <location>
        <begin position="200"/>
        <end position="218"/>
    </location>
</feature>
<evidence type="ECO:0000256" key="3">
    <source>
        <dbReference type="ARBA" id="ARBA00022448"/>
    </source>
</evidence>
<name>A0A1D2LSG2_BROTH</name>
<dbReference type="CDD" id="cd06550">
    <property type="entry name" value="TM_ABC_iron-siderophores_like"/>
    <property type="match status" value="1"/>
</dbReference>
<dbReference type="Gene3D" id="1.10.3470.10">
    <property type="entry name" value="ABC transporter involved in vitamin B12 uptake, BtuC"/>
    <property type="match status" value="1"/>
</dbReference>
<dbReference type="RefSeq" id="WP_029091878.1">
    <property type="nucleotide sequence ID" value="NZ_CBCPJR010000002.1"/>
</dbReference>
<keyword evidence="5 8" id="KW-0812">Transmembrane</keyword>
<evidence type="ECO:0000313" key="10">
    <source>
        <dbReference type="Proteomes" id="UP000243591"/>
    </source>
</evidence>
<feature type="transmembrane region" description="Helical" evidence="8">
    <location>
        <begin position="230"/>
        <end position="252"/>
    </location>
</feature>
<protein>
    <submittedName>
        <fullName evidence="9">Iron ABC transporter permease</fullName>
    </submittedName>
</protein>
<dbReference type="Pfam" id="PF01032">
    <property type="entry name" value="FecCD"/>
    <property type="match status" value="1"/>
</dbReference>
<dbReference type="GO" id="GO:0033214">
    <property type="term" value="P:siderophore-iron import into cell"/>
    <property type="evidence" value="ECO:0007669"/>
    <property type="project" value="TreeGrafter"/>
</dbReference>
<dbReference type="EMBL" id="CP023483">
    <property type="protein sequence ID" value="ATF25717.1"/>
    <property type="molecule type" value="Genomic_DNA"/>
</dbReference>
<feature type="transmembrane region" description="Helical" evidence="8">
    <location>
        <begin position="258"/>
        <end position="278"/>
    </location>
</feature>
<keyword evidence="7 8" id="KW-0472">Membrane</keyword>
<evidence type="ECO:0000256" key="6">
    <source>
        <dbReference type="ARBA" id="ARBA00022989"/>
    </source>
</evidence>
<proteinExistence type="inferred from homology"/>
<evidence type="ECO:0000256" key="2">
    <source>
        <dbReference type="ARBA" id="ARBA00007935"/>
    </source>
</evidence>
<gene>
    <name evidence="9" type="ORF">CNY62_04535</name>
</gene>
<evidence type="ECO:0000313" key="9">
    <source>
        <dbReference type="EMBL" id="ATF25717.1"/>
    </source>
</evidence>
<keyword evidence="10" id="KW-1185">Reference proteome</keyword>
<organism evidence="9 10">
    <name type="scientific">Brochothrix thermosphacta</name>
    <name type="common">Microbacterium thermosphactum</name>
    <dbReference type="NCBI Taxonomy" id="2756"/>
    <lineage>
        <taxon>Bacteria</taxon>
        <taxon>Bacillati</taxon>
        <taxon>Bacillota</taxon>
        <taxon>Bacilli</taxon>
        <taxon>Bacillales</taxon>
        <taxon>Listeriaceae</taxon>
        <taxon>Brochothrix</taxon>
    </lineage>
</organism>
<dbReference type="InterPro" id="IPR037294">
    <property type="entry name" value="ABC_BtuC-like"/>
</dbReference>
<keyword evidence="3" id="KW-0813">Transport</keyword>
<dbReference type="GeneID" id="66537691"/>
<reference evidence="9 10" key="1">
    <citation type="submission" date="2017-09" db="EMBL/GenBank/DDBJ databases">
        <title>Complete Genome Sequences of Two Strains of the Meat Spoilage Bacterium Brochothrix thermosphacta Isolated from Ground Chicken.</title>
        <authorList>
            <person name="Paoli G.C."/>
            <person name="Wijey C."/>
            <person name="Chen C.-Y."/>
            <person name="Nguyen L."/>
            <person name="Yan X."/>
            <person name="Irwin P.L."/>
        </authorList>
    </citation>
    <scope>NUCLEOTIDE SEQUENCE [LARGE SCALE GENOMIC DNA]</scope>
    <source>
        <strain evidence="9 10">BI</strain>
    </source>
</reference>
<feature type="transmembrane region" description="Helical" evidence="8">
    <location>
        <begin position="313"/>
        <end position="330"/>
    </location>
</feature>
<dbReference type="KEGG" id="bths:CNY62_04535"/>